<dbReference type="RefSeq" id="WP_073455633.1">
    <property type="nucleotide sequence ID" value="NZ_FRAP01000003.1"/>
</dbReference>
<evidence type="ECO:0000256" key="1">
    <source>
        <dbReference type="SAM" id="MobiDB-lite"/>
    </source>
</evidence>
<reference evidence="3 4" key="1">
    <citation type="submission" date="2016-11" db="EMBL/GenBank/DDBJ databases">
        <authorList>
            <person name="Jaros S."/>
            <person name="Januszkiewicz K."/>
            <person name="Wedrychowicz H."/>
        </authorList>
    </citation>
    <scope>NUCLEOTIDE SEQUENCE [LARGE SCALE GENOMIC DNA]</scope>
    <source>
        <strain evidence="3 4">DSM 43832</strain>
    </source>
</reference>
<name>A0A1M6Q3X9_PSETH</name>
<dbReference type="STRING" id="1848.SAMN05443637_10375"/>
<keyword evidence="4" id="KW-1185">Reference proteome</keyword>
<organism evidence="3 4">
    <name type="scientific">Pseudonocardia thermophila</name>
    <dbReference type="NCBI Taxonomy" id="1848"/>
    <lineage>
        <taxon>Bacteria</taxon>
        <taxon>Bacillati</taxon>
        <taxon>Actinomycetota</taxon>
        <taxon>Actinomycetes</taxon>
        <taxon>Pseudonocardiales</taxon>
        <taxon>Pseudonocardiaceae</taxon>
        <taxon>Pseudonocardia</taxon>
    </lineage>
</organism>
<dbReference type="InterPro" id="IPR011251">
    <property type="entry name" value="Luciferase-like_dom"/>
</dbReference>
<dbReference type="Gene3D" id="3.20.20.30">
    <property type="entry name" value="Luciferase-like domain"/>
    <property type="match status" value="1"/>
</dbReference>
<gene>
    <name evidence="3" type="ORF">SAMN05443637_10375</name>
</gene>
<dbReference type="PANTHER" id="PTHR30137:SF6">
    <property type="entry name" value="LUCIFERASE-LIKE MONOOXYGENASE"/>
    <property type="match status" value="1"/>
</dbReference>
<dbReference type="GO" id="GO:0016705">
    <property type="term" value="F:oxidoreductase activity, acting on paired donors, with incorporation or reduction of molecular oxygen"/>
    <property type="evidence" value="ECO:0007669"/>
    <property type="project" value="InterPro"/>
</dbReference>
<proteinExistence type="predicted"/>
<evidence type="ECO:0000259" key="2">
    <source>
        <dbReference type="Pfam" id="PF00296"/>
    </source>
</evidence>
<feature type="domain" description="Luciferase-like" evidence="2">
    <location>
        <begin position="6"/>
        <end position="337"/>
    </location>
</feature>
<dbReference type="GO" id="GO:0005829">
    <property type="term" value="C:cytosol"/>
    <property type="evidence" value="ECO:0007669"/>
    <property type="project" value="TreeGrafter"/>
</dbReference>
<dbReference type="Pfam" id="PF00296">
    <property type="entry name" value="Bac_luciferase"/>
    <property type="match status" value="1"/>
</dbReference>
<dbReference type="InterPro" id="IPR050766">
    <property type="entry name" value="Bact_Lucif_Oxidored"/>
</dbReference>
<dbReference type="InterPro" id="IPR036661">
    <property type="entry name" value="Luciferase-like_sf"/>
</dbReference>
<feature type="region of interest" description="Disordered" evidence="1">
    <location>
        <begin position="106"/>
        <end position="125"/>
    </location>
</feature>
<dbReference type="PANTHER" id="PTHR30137">
    <property type="entry name" value="LUCIFERASE-LIKE MONOOXYGENASE"/>
    <property type="match status" value="1"/>
</dbReference>
<dbReference type="SUPFAM" id="SSF51679">
    <property type="entry name" value="Bacterial luciferase-like"/>
    <property type="match status" value="1"/>
</dbReference>
<accession>A0A1M6Q3X9</accession>
<dbReference type="EMBL" id="FRAP01000003">
    <property type="protein sequence ID" value="SHK14848.1"/>
    <property type="molecule type" value="Genomic_DNA"/>
</dbReference>
<dbReference type="OrthoDB" id="9780518at2"/>
<protein>
    <submittedName>
        <fullName evidence="3">Luciferase family oxidoreductase, group 1</fullName>
    </submittedName>
</protein>
<evidence type="ECO:0000313" key="3">
    <source>
        <dbReference type="EMBL" id="SHK14848.1"/>
    </source>
</evidence>
<sequence>MSVSLSVLDLACIPEGGTAADTLRGVVELAQVAEQAGYKRYWIAEHHLTTGLAACSPVVTMGAVAANTSHIRVGSGAVLTGHRTALSIAEDFCALSSFHPGRIDLGIGRSPGRGRAPSSDDPGAEQRTARIVGGVYLPAPFDRKRITGTARFAAARELLQQREALADPYPEQIGAILAFLADTYTVDGMPMPALPGGAQELEVWLLGSTGGESARVAGENGLAFCADYHMNPAHVLDAVAAYRAAFRPSMHRDRPYVAVSVDALVGAPEDVERAAAQRKEWLRRQRAGQGITPFPDDAAVAAHPWTVADDELLVDRIGIHLAGDVDEVVPRLQSLAALTGADELVVMTLAHDPAVRRRSYELLAKAWESG</sequence>
<dbReference type="Proteomes" id="UP000184363">
    <property type="component" value="Unassembled WGS sequence"/>
</dbReference>
<dbReference type="AlphaFoldDB" id="A0A1M6Q3X9"/>
<evidence type="ECO:0000313" key="4">
    <source>
        <dbReference type="Proteomes" id="UP000184363"/>
    </source>
</evidence>